<dbReference type="Pfam" id="PF06182">
    <property type="entry name" value="ABC2_membrane_6"/>
    <property type="match status" value="1"/>
</dbReference>
<dbReference type="AlphaFoldDB" id="A0A6J4IUA7"/>
<proteinExistence type="predicted"/>
<keyword evidence="1" id="KW-0812">Transmembrane</keyword>
<dbReference type="PANTHER" id="PTHR36833">
    <property type="entry name" value="SLR0610 PROTEIN-RELATED"/>
    <property type="match status" value="1"/>
</dbReference>
<evidence type="ECO:0000256" key="1">
    <source>
        <dbReference type="SAM" id="Phobius"/>
    </source>
</evidence>
<gene>
    <name evidence="2" type="ORF">AVDCRST_MAG77-2585</name>
</gene>
<name>A0A6J4IUA7_9CHLR</name>
<dbReference type="InterPro" id="IPR010390">
    <property type="entry name" value="ABC-2_transporter-like"/>
</dbReference>
<reference evidence="2" key="1">
    <citation type="submission" date="2020-02" db="EMBL/GenBank/DDBJ databases">
        <authorList>
            <person name="Meier V. D."/>
        </authorList>
    </citation>
    <scope>NUCLEOTIDE SEQUENCE</scope>
    <source>
        <strain evidence="2">AVDCRST_MAG77</strain>
    </source>
</reference>
<feature type="transmembrane region" description="Helical" evidence="1">
    <location>
        <begin position="226"/>
        <end position="244"/>
    </location>
</feature>
<dbReference type="EMBL" id="CADCTC010000149">
    <property type="protein sequence ID" value="CAA9258973.1"/>
    <property type="molecule type" value="Genomic_DNA"/>
</dbReference>
<sequence length="261" mass="28684">MGFFRLLAVYLKVGVLSELEYRVNFYIQLLRSAIGLTTGLAGLSIVFGHTDTLWGWRQPELLALLGVYFLGSGLIGLVIQPSMQRFMEDVRQGTLDFVLTKPEDSQVLVSVRQVQIWKVVDLLLGVVVIGIALVQLGEAVGFWQAVSFVVALLSGATIIYAFWLMLATLSFWFVKIENILVIFQSMYQAGRWPVGIYPLWLRSTLTFVVPVAFATTVPAEALAGRLTPETLAGSVALAAVLLVVSRRVWSIGVRQYAGASA</sequence>
<keyword evidence="1" id="KW-0472">Membrane</keyword>
<feature type="transmembrane region" description="Helical" evidence="1">
    <location>
        <begin position="61"/>
        <end position="79"/>
    </location>
</feature>
<feature type="transmembrane region" description="Helical" evidence="1">
    <location>
        <begin position="194"/>
        <end position="214"/>
    </location>
</feature>
<keyword evidence="1" id="KW-1133">Transmembrane helix</keyword>
<evidence type="ECO:0000313" key="2">
    <source>
        <dbReference type="EMBL" id="CAA9258973.1"/>
    </source>
</evidence>
<feature type="transmembrane region" description="Helical" evidence="1">
    <location>
        <begin position="29"/>
        <end position="49"/>
    </location>
</feature>
<protein>
    <submittedName>
        <fullName evidence="2">Efflux ABC transporter, permease protein</fullName>
    </submittedName>
</protein>
<organism evidence="2">
    <name type="scientific">uncultured Chloroflexota bacterium</name>
    <dbReference type="NCBI Taxonomy" id="166587"/>
    <lineage>
        <taxon>Bacteria</taxon>
        <taxon>Bacillati</taxon>
        <taxon>Chloroflexota</taxon>
        <taxon>environmental samples</taxon>
    </lineage>
</organism>
<feature type="transmembrane region" description="Helical" evidence="1">
    <location>
        <begin position="122"/>
        <end position="143"/>
    </location>
</feature>
<dbReference type="PANTHER" id="PTHR36833:SF2">
    <property type="entry name" value="SLR0610 PROTEIN"/>
    <property type="match status" value="1"/>
</dbReference>
<accession>A0A6J4IUA7</accession>
<feature type="transmembrane region" description="Helical" evidence="1">
    <location>
        <begin position="149"/>
        <end position="174"/>
    </location>
</feature>